<evidence type="ECO:0000256" key="1">
    <source>
        <dbReference type="ARBA" id="ARBA00022741"/>
    </source>
</evidence>
<dbReference type="RefSeq" id="WP_038505152.1">
    <property type="nucleotide sequence ID" value="NZ_CP007243.1"/>
</dbReference>
<evidence type="ECO:0000259" key="6">
    <source>
        <dbReference type="PROSITE" id="PS51194"/>
    </source>
</evidence>
<protein>
    <submittedName>
        <fullName evidence="7">Helicase SNF2</fullName>
    </submittedName>
</protein>
<dbReference type="InterPro" id="IPR049730">
    <property type="entry name" value="SNF2/RAD54-like_C"/>
</dbReference>
<dbReference type="PROSITE" id="PS51192">
    <property type="entry name" value="HELICASE_ATP_BIND_1"/>
    <property type="match status" value="1"/>
</dbReference>
<dbReference type="GO" id="GO:0005524">
    <property type="term" value="F:ATP binding"/>
    <property type="evidence" value="ECO:0007669"/>
    <property type="project" value="UniProtKB-KW"/>
</dbReference>
<dbReference type="InterPro" id="IPR001650">
    <property type="entry name" value="Helicase_C-like"/>
</dbReference>
<keyword evidence="2" id="KW-0378">Hydrolase</keyword>
<organism evidence="7 8">
    <name type="scientific">Leptospirillum ferriphilum YSK</name>
    <dbReference type="NCBI Taxonomy" id="1441628"/>
    <lineage>
        <taxon>Bacteria</taxon>
        <taxon>Pseudomonadati</taxon>
        <taxon>Nitrospirota</taxon>
        <taxon>Nitrospiria</taxon>
        <taxon>Nitrospirales</taxon>
        <taxon>Nitrospiraceae</taxon>
        <taxon>Leptospirillum</taxon>
    </lineage>
</organism>
<dbReference type="HOGENOM" id="CLU_009866_1_0_0"/>
<reference evidence="8" key="1">
    <citation type="submission" date="2014-02" db="EMBL/GenBank/DDBJ databases">
        <title>Complete genome sequence and comparative genomic analysis of the nitrogen-fixing bacterium Leptospirillum ferriphilum YSK.</title>
        <authorList>
            <person name="Guo X."/>
            <person name="Yin H."/>
            <person name="Liang Y."/>
            <person name="Hu Q."/>
            <person name="Ma L."/>
            <person name="Xiao Y."/>
            <person name="Zhang X."/>
            <person name="Qiu G."/>
            <person name="Liu X."/>
        </authorList>
    </citation>
    <scope>NUCLEOTIDE SEQUENCE [LARGE SCALE GENOMIC DNA]</scope>
    <source>
        <strain evidence="8">YSK</strain>
    </source>
</reference>
<dbReference type="Pfam" id="PF00271">
    <property type="entry name" value="Helicase_C"/>
    <property type="match status" value="1"/>
</dbReference>
<dbReference type="PANTHER" id="PTHR45766:SF6">
    <property type="entry name" value="SWI_SNF-RELATED MATRIX-ASSOCIATED ACTIN-DEPENDENT REGULATOR OF CHROMATIN SUBFAMILY A-LIKE PROTEIN 1"/>
    <property type="match status" value="1"/>
</dbReference>
<evidence type="ECO:0000256" key="4">
    <source>
        <dbReference type="ARBA" id="ARBA00022840"/>
    </source>
</evidence>
<dbReference type="Gene3D" id="3.40.50.300">
    <property type="entry name" value="P-loop containing nucleotide triphosphate hydrolases"/>
    <property type="match status" value="1"/>
</dbReference>
<keyword evidence="1" id="KW-0547">Nucleotide-binding</keyword>
<dbReference type="GO" id="GO:0016787">
    <property type="term" value="F:hydrolase activity"/>
    <property type="evidence" value="ECO:0007669"/>
    <property type="project" value="UniProtKB-KW"/>
</dbReference>
<keyword evidence="8" id="KW-1185">Reference proteome</keyword>
<gene>
    <name evidence="7" type="ORF">Y981_05500</name>
</gene>
<dbReference type="InterPro" id="IPR014001">
    <property type="entry name" value="Helicase_ATP-bd"/>
</dbReference>
<dbReference type="SUPFAM" id="SSF52540">
    <property type="entry name" value="P-loop containing nucleoside triphosphate hydrolases"/>
    <property type="match status" value="1"/>
</dbReference>
<dbReference type="InterPro" id="IPR038718">
    <property type="entry name" value="SNF2-like_sf"/>
</dbReference>
<evidence type="ECO:0000259" key="5">
    <source>
        <dbReference type="PROSITE" id="PS51192"/>
    </source>
</evidence>
<dbReference type="GO" id="GO:0004386">
    <property type="term" value="F:helicase activity"/>
    <property type="evidence" value="ECO:0007669"/>
    <property type="project" value="UniProtKB-KW"/>
</dbReference>
<dbReference type="CDD" id="cd18011">
    <property type="entry name" value="DEXDc_RapA"/>
    <property type="match status" value="1"/>
</dbReference>
<dbReference type="OrthoDB" id="9814088at2"/>
<dbReference type="SMART" id="SM00487">
    <property type="entry name" value="DEXDc"/>
    <property type="match status" value="1"/>
</dbReference>
<dbReference type="Proteomes" id="UP000027059">
    <property type="component" value="Chromosome"/>
</dbReference>
<accession>A0A059XYP4</accession>
<feature type="domain" description="Helicase C-terminal" evidence="6">
    <location>
        <begin position="476"/>
        <end position="639"/>
    </location>
</feature>
<sequence>MIDAFNPGSLVVARGREWTVLPESAPDTLRLRPLGGSDEEATLIYLPIEKDPIRPARFSPPDPERAGNQESVLLLREALRLRLRSGAGPFRSVGNLGFEPRAYQIVPLLMALKLETVRLLIADDVGVGKTIEAGLIARELLDRGTIERMTVICPPHLCDQWEEELREKFRLQATVVQARTASRLERGLPAGRSLFEEHPITVVSLDYIKSEKRRDEFVRSCPEFVIVEEAHACIRSSAGMRHQRYLLLRELAALQDRHMVFLTATPHSGNDDAFFNLLGLLDPDFSTLGETGGKERERLRERLASHFVQRRRPDIEEWRDARFFPDRESREATYKLSGEMESFFTDILSYARDLVGKVSDSGRIERRLNWWAALALLRCACSSPRAAVLALSTRLASEEEIQTSQEFEEALETQGIMTVMDGDEASDDLSSDDRVPGAEVPENLDLLDSPVRSLIDKARTLEGPGKDPKLAGLLPELKRLLKEGFNPVIFCRYIATAEYLKSHLERVFGDSVILDAVTGLLPPEEREERIAAFGTDNNNGKARKGRILVATDCLSEGINLQKSFDAVIHYDLSWNPTRHEQREGRVDRFGQPREKVRVVLYYGENNPVDGTVLEVILRKAETIRRELGVALPFPTDSTRVLQAVMESVFFRTKGDGRRVQGKLNLTFDLSAEEGLPVVQEADLAWESARDNASKRSRTIFAQNRLRPADVLPEWNRSRALLGSDEDVLRYVKLAAQRLGAPLEEGPDRLFTWNPDFLPEALRDALRDVGFSGRHKVAFSPGLPGLVLHRSHPVVVTLANYLSEIALAEKADGILSRSGAIFSRSVSKKTVLLLVRFRNQIVTFRRNRSRTLLAEELQIVELRGGEPPELSLSDHGVTLMEAPASRNMDPEQRKRLVRQTVESLSDLSGELERVARERAEALKDDHQRVLSASQSPGGRFEVFPNLPPDVIGITILMPDRLPENSR</sequence>
<dbReference type="KEGG" id="lfp:Y981_05500"/>
<keyword evidence="4" id="KW-0067">ATP-binding</keyword>
<dbReference type="PANTHER" id="PTHR45766">
    <property type="entry name" value="DNA ANNEALING HELICASE AND ENDONUCLEASE ZRANB3 FAMILY MEMBER"/>
    <property type="match status" value="1"/>
</dbReference>
<keyword evidence="3 7" id="KW-0347">Helicase</keyword>
<dbReference type="CDD" id="cd18793">
    <property type="entry name" value="SF2_C_SNF"/>
    <property type="match status" value="1"/>
</dbReference>
<feature type="domain" description="Helicase ATP-binding" evidence="5">
    <location>
        <begin position="110"/>
        <end position="284"/>
    </location>
</feature>
<evidence type="ECO:0000313" key="8">
    <source>
        <dbReference type="Proteomes" id="UP000027059"/>
    </source>
</evidence>
<dbReference type="Pfam" id="PF00176">
    <property type="entry name" value="SNF2-rel_dom"/>
    <property type="match status" value="1"/>
</dbReference>
<dbReference type="PROSITE" id="PS51194">
    <property type="entry name" value="HELICASE_CTER"/>
    <property type="match status" value="1"/>
</dbReference>
<evidence type="ECO:0000256" key="2">
    <source>
        <dbReference type="ARBA" id="ARBA00022801"/>
    </source>
</evidence>
<proteinExistence type="predicted"/>
<dbReference type="SMART" id="SM00490">
    <property type="entry name" value="HELICc"/>
    <property type="match status" value="1"/>
</dbReference>
<evidence type="ECO:0000313" key="7">
    <source>
        <dbReference type="EMBL" id="AIA30421.1"/>
    </source>
</evidence>
<dbReference type="InterPro" id="IPR057342">
    <property type="entry name" value="DEXDc_RapA"/>
</dbReference>
<dbReference type="EMBL" id="CP007243">
    <property type="protein sequence ID" value="AIA30421.1"/>
    <property type="molecule type" value="Genomic_DNA"/>
</dbReference>
<evidence type="ECO:0000256" key="3">
    <source>
        <dbReference type="ARBA" id="ARBA00022806"/>
    </source>
</evidence>
<name>A0A059XYP4_9BACT</name>
<dbReference type="InterPro" id="IPR027417">
    <property type="entry name" value="P-loop_NTPase"/>
</dbReference>
<dbReference type="Gene3D" id="3.40.50.10810">
    <property type="entry name" value="Tandem AAA-ATPase domain"/>
    <property type="match status" value="1"/>
</dbReference>
<dbReference type="InterPro" id="IPR000330">
    <property type="entry name" value="SNF2_N"/>
</dbReference>
<dbReference type="AlphaFoldDB" id="A0A059XYP4"/>
<reference evidence="7 8" key="2">
    <citation type="journal article" date="2015" name="Biomed. Res. Int.">
        <title>Effects of Arsenite Resistance on the Growth and Functional Gene Expression of Leptospirillum ferriphilum and Acidithiobacillus thiooxidans in Pure Culture and Coculture.</title>
        <authorList>
            <person name="Jiang H."/>
            <person name="Liang Y."/>
            <person name="Yin H."/>
            <person name="Xiao Y."/>
            <person name="Guo X."/>
            <person name="Xu Y."/>
            <person name="Hu Q."/>
            <person name="Liu H."/>
            <person name="Liu X."/>
        </authorList>
    </citation>
    <scope>NUCLEOTIDE SEQUENCE [LARGE SCALE GENOMIC DNA]</scope>
    <source>
        <strain evidence="7 8">YSK</strain>
    </source>
</reference>